<accession>A0A4R2J3C3</accession>
<dbReference type="AlphaFoldDB" id="A0A4R2J3C3"/>
<evidence type="ECO:0000313" key="1">
    <source>
        <dbReference type="EMBL" id="TCO52981.1"/>
    </source>
</evidence>
<evidence type="ECO:0000313" key="2">
    <source>
        <dbReference type="Proteomes" id="UP000295680"/>
    </source>
</evidence>
<proteinExistence type="predicted"/>
<organism evidence="1 2">
    <name type="scientific">Actinocrispum wychmicini</name>
    <dbReference type="NCBI Taxonomy" id="1213861"/>
    <lineage>
        <taxon>Bacteria</taxon>
        <taxon>Bacillati</taxon>
        <taxon>Actinomycetota</taxon>
        <taxon>Actinomycetes</taxon>
        <taxon>Pseudonocardiales</taxon>
        <taxon>Pseudonocardiaceae</taxon>
        <taxon>Actinocrispum</taxon>
    </lineage>
</organism>
<reference evidence="1 2" key="1">
    <citation type="submission" date="2019-03" db="EMBL/GenBank/DDBJ databases">
        <title>Genomic Encyclopedia of Type Strains, Phase IV (KMG-IV): sequencing the most valuable type-strain genomes for metagenomic binning, comparative biology and taxonomic classification.</title>
        <authorList>
            <person name="Goeker M."/>
        </authorList>
    </citation>
    <scope>NUCLEOTIDE SEQUENCE [LARGE SCALE GENOMIC DNA]</scope>
    <source>
        <strain evidence="1 2">DSM 45934</strain>
    </source>
</reference>
<sequence>MTKEILSASVVMDDTGKYTLTVRDFENDTTVEKVLPDQYVSVLPTVMHELQRHLGD</sequence>
<dbReference type="EMBL" id="SLWS01000011">
    <property type="protein sequence ID" value="TCO52981.1"/>
    <property type="molecule type" value="Genomic_DNA"/>
</dbReference>
<gene>
    <name evidence="1" type="ORF">EV192_111175</name>
</gene>
<protein>
    <submittedName>
        <fullName evidence="1">Uncharacterized protein</fullName>
    </submittedName>
</protein>
<dbReference type="Proteomes" id="UP000295680">
    <property type="component" value="Unassembled WGS sequence"/>
</dbReference>
<comment type="caution">
    <text evidence="1">The sequence shown here is derived from an EMBL/GenBank/DDBJ whole genome shotgun (WGS) entry which is preliminary data.</text>
</comment>
<name>A0A4R2J3C3_9PSEU</name>
<keyword evidence="2" id="KW-1185">Reference proteome</keyword>